<dbReference type="InterPro" id="IPR015422">
    <property type="entry name" value="PyrdxlP-dep_Trfase_small"/>
</dbReference>
<comment type="caution">
    <text evidence="2">The sequence shown here is derived from an EMBL/GenBank/DDBJ whole genome shotgun (WGS) entry which is preliminary data.</text>
</comment>
<accession>A0A9J6EG42</accession>
<dbReference type="EMBL" id="JABSTU010000004">
    <property type="protein sequence ID" value="KAH8033342.1"/>
    <property type="molecule type" value="Genomic_DNA"/>
</dbReference>
<evidence type="ECO:0000256" key="1">
    <source>
        <dbReference type="ARBA" id="ARBA00008954"/>
    </source>
</evidence>
<sequence length="74" mass="8124">MPACVCTRVCEDRDVVFCLYGGNPVSVAVASAVLDVIENEKLQQHAMEVGNYLLASLRELQQRHPLIGDVRILG</sequence>
<dbReference type="Proteomes" id="UP000821866">
    <property type="component" value="Chromosome 2"/>
</dbReference>
<dbReference type="InterPro" id="IPR015424">
    <property type="entry name" value="PyrdxlP-dep_Trfase"/>
</dbReference>
<comment type="similarity">
    <text evidence="1">Belongs to the class-III pyridoxal-phosphate-dependent aminotransferase family.</text>
</comment>
<keyword evidence="3" id="KW-1185">Reference proteome</keyword>
<dbReference type="GO" id="GO:0008483">
    <property type="term" value="F:transaminase activity"/>
    <property type="evidence" value="ECO:0007669"/>
    <property type="project" value="InterPro"/>
</dbReference>
<dbReference type="InterPro" id="IPR005814">
    <property type="entry name" value="Aminotrans_3"/>
</dbReference>
<name>A0A9J6EG42_RHIMP</name>
<dbReference type="PANTHER" id="PTHR45688">
    <property type="match status" value="1"/>
</dbReference>
<dbReference type="PANTHER" id="PTHR45688:SF13">
    <property type="entry name" value="ALANINE--GLYOXYLATE AMINOTRANSFERASE 2-LIKE"/>
    <property type="match status" value="1"/>
</dbReference>
<dbReference type="GO" id="GO:0030170">
    <property type="term" value="F:pyridoxal phosphate binding"/>
    <property type="evidence" value="ECO:0007669"/>
    <property type="project" value="InterPro"/>
</dbReference>
<organism evidence="2 3">
    <name type="scientific">Rhipicephalus microplus</name>
    <name type="common">Cattle tick</name>
    <name type="synonym">Boophilus microplus</name>
    <dbReference type="NCBI Taxonomy" id="6941"/>
    <lineage>
        <taxon>Eukaryota</taxon>
        <taxon>Metazoa</taxon>
        <taxon>Ecdysozoa</taxon>
        <taxon>Arthropoda</taxon>
        <taxon>Chelicerata</taxon>
        <taxon>Arachnida</taxon>
        <taxon>Acari</taxon>
        <taxon>Parasitiformes</taxon>
        <taxon>Ixodida</taxon>
        <taxon>Ixodoidea</taxon>
        <taxon>Ixodidae</taxon>
        <taxon>Rhipicephalinae</taxon>
        <taxon>Rhipicephalus</taxon>
        <taxon>Boophilus</taxon>
    </lineage>
</organism>
<dbReference type="AlphaFoldDB" id="A0A9J6EG42"/>
<dbReference type="Gene3D" id="3.90.1150.10">
    <property type="entry name" value="Aspartate Aminotransferase, domain 1"/>
    <property type="match status" value="1"/>
</dbReference>
<protein>
    <submittedName>
        <fullName evidence="2">Uncharacterized protein</fullName>
    </submittedName>
</protein>
<reference evidence="2" key="2">
    <citation type="submission" date="2021-09" db="EMBL/GenBank/DDBJ databases">
        <authorList>
            <person name="Jia N."/>
            <person name="Wang J."/>
            <person name="Shi W."/>
            <person name="Du L."/>
            <person name="Sun Y."/>
            <person name="Zhan W."/>
            <person name="Jiang J."/>
            <person name="Wang Q."/>
            <person name="Zhang B."/>
            <person name="Ji P."/>
            <person name="Sakyi L.B."/>
            <person name="Cui X."/>
            <person name="Yuan T."/>
            <person name="Jiang B."/>
            <person name="Yang W."/>
            <person name="Lam T.T.-Y."/>
            <person name="Chang Q."/>
            <person name="Ding S."/>
            <person name="Wang X."/>
            <person name="Zhu J."/>
            <person name="Ruan X."/>
            <person name="Zhao L."/>
            <person name="Wei J."/>
            <person name="Que T."/>
            <person name="Du C."/>
            <person name="Cheng J."/>
            <person name="Dai P."/>
            <person name="Han X."/>
            <person name="Huang E."/>
            <person name="Gao Y."/>
            <person name="Liu J."/>
            <person name="Shao H."/>
            <person name="Ye R."/>
            <person name="Li L."/>
            <person name="Wei W."/>
            <person name="Wang X."/>
            <person name="Wang C."/>
            <person name="Huo Q."/>
            <person name="Li W."/>
            <person name="Guo W."/>
            <person name="Chen H."/>
            <person name="Chen S."/>
            <person name="Zhou L."/>
            <person name="Zhou L."/>
            <person name="Ni X."/>
            <person name="Tian J."/>
            <person name="Zhou Y."/>
            <person name="Sheng Y."/>
            <person name="Liu T."/>
            <person name="Pan Y."/>
            <person name="Xia L."/>
            <person name="Li J."/>
            <person name="Zhao F."/>
            <person name="Cao W."/>
        </authorList>
    </citation>
    <scope>NUCLEOTIDE SEQUENCE</scope>
    <source>
        <strain evidence="2">Rmic-2018</strain>
        <tissue evidence="2">Larvae</tissue>
    </source>
</reference>
<reference evidence="2" key="1">
    <citation type="journal article" date="2020" name="Cell">
        <title>Large-Scale Comparative Analyses of Tick Genomes Elucidate Their Genetic Diversity and Vector Capacities.</title>
        <authorList>
            <consortium name="Tick Genome and Microbiome Consortium (TIGMIC)"/>
            <person name="Jia N."/>
            <person name="Wang J."/>
            <person name="Shi W."/>
            <person name="Du L."/>
            <person name="Sun Y."/>
            <person name="Zhan W."/>
            <person name="Jiang J.F."/>
            <person name="Wang Q."/>
            <person name="Zhang B."/>
            <person name="Ji P."/>
            <person name="Bell-Sakyi L."/>
            <person name="Cui X.M."/>
            <person name="Yuan T.T."/>
            <person name="Jiang B.G."/>
            <person name="Yang W.F."/>
            <person name="Lam T.T."/>
            <person name="Chang Q.C."/>
            <person name="Ding S.J."/>
            <person name="Wang X.J."/>
            <person name="Zhu J.G."/>
            <person name="Ruan X.D."/>
            <person name="Zhao L."/>
            <person name="Wei J.T."/>
            <person name="Ye R.Z."/>
            <person name="Que T.C."/>
            <person name="Du C.H."/>
            <person name="Zhou Y.H."/>
            <person name="Cheng J.X."/>
            <person name="Dai P.F."/>
            <person name="Guo W.B."/>
            <person name="Han X.H."/>
            <person name="Huang E.J."/>
            <person name="Li L.F."/>
            <person name="Wei W."/>
            <person name="Gao Y.C."/>
            <person name="Liu J.Z."/>
            <person name="Shao H.Z."/>
            <person name="Wang X."/>
            <person name="Wang C.C."/>
            <person name="Yang T.C."/>
            <person name="Huo Q.B."/>
            <person name="Li W."/>
            <person name="Chen H.Y."/>
            <person name="Chen S.E."/>
            <person name="Zhou L.G."/>
            <person name="Ni X.B."/>
            <person name="Tian J.H."/>
            <person name="Sheng Y."/>
            <person name="Liu T."/>
            <person name="Pan Y.S."/>
            <person name="Xia L.Y."/>
            <person name="Li J."/>
            <person name="Zhao F."/>
            <person name="Cao W.C."/>
        </authorList>
    </citation>
    <scope>NUCLEOTIDE SEQUENCE</scope>
    <source>
        <strain evidence="2">Rmic-2018</strain>
    </source>
</reference>
<evidence type="ECO:0000313" key="3">
    <source>
        <dbReference type="Proteomes" id="UP000821866"/>
    </source>
</evidence>
<gene>
    <name evidence="2" type="ORF">HPB51_010382</name>
</gene>
<dbReference type="GO" id="GO:0005739">
    <property type="term" value="C:mitochondrion"/>
    <property type="evidence" value="ECO:0007669"/>
    <property type="project" value="TreeGrafter"/>
</dbReference>
<evidence type="ECO:0000313" key="2">
    <source>
        <dbReference type="EMBL" id="KAH8033342.1"/>
    </source>
</evidence>
<proteinExistence type="inferred from homology"/>
<dbReference type="VEuPathDB" id="VectorBase:LOC119161932"/>
<dbReference type="SUPFAM" id="SSF53383">
    <property type="entry name" value="PLP-dependent transferases"/>
    <property type="match status" value="1"/>
</dbReference>
<dbReference type="Pfam" id="PF00202">
    <property type="entry name" value="Aminotran_3"/>
    <property type="match status" value="1"/>
</dbReference>